<dbReference type="InterPro" id="IPR036871">
    <property type="entry name" value="PX_dom_sf"/>
</dbReference>
<evidence type="ECO:0000256" key="1">
    <source>
        <dbReference type="ARBA" id="ARBA00004287"/>
    </source>
</evidence>
<reference evidence="12" key="2">
    <citation type="submission" date="2015-01" db="EMBL/GenBank/DDBJ databases">
        <title>Evolutionary Origins and Diversification of the Mycorrhizal Mutualists.</title>
        <authorList>
            <consortium name="DOE Joint Genome Institute"/>
            <consortium name="Mycorrhizal Genomics Consortium"/>
            <person name="Kohler A."/>
            <person name="Kuo A."/>
            <person name="Nagy L.G."/>
            <person name="Floudas D."/>
            <person name="Copeland A."/>
            <person name="Barry K.W."/>
            <person name="Cichocki N."/>
            <person name="Veneault-Fourrey C."/>
            <person name="LaButti K."/>
            <person name="Lindquist E.A."/>
            <person name="Lipzen A."/>
            <person name="Lundell T."/>
            <person name="Morin E."/>
            <person name="Murat C."/>
            <person name="Riley R."/>
            <person name="Ohm R."/>
            <person name="Sun H."/>
            <person name="Tunlid A."/>
            <person name="Henrissat B."/>
            <person name="Grigoriev I.V."/>
            <person name="Hibbett D.S."/>
            <person name="Martin F."/>
        </authorList>
    </citation>
    <scope>NUCLEOTIDE SEQUENCE [LARGE SCALE GENOMIC DNA]</scope>
    <source>
        <strain evidence="12">MAFF 305830</strain>
    </source>
</reference>
<protein>
    <recommendedName>
        <fullName evidence="4">Sorting nexin MVP1</fullName>
    </recommendedName>
</protein>
<dbReference type="OrthoDB" id="10064318at2759"/>
<dbReference type="PANTHER" id="PTHR47554:SF1">
    <property type="entry name" value="SORTING NEXIN MVP1"/>
    <property type="match status" value="1"/>
</dbReference>
<evidence type="ECO:0000256" key="3">
    <source>
        <dbReference type="ARBA" id="ARBA00010883"/>
    </source>
</evidence>
<dbReference type="GO" id="GO:0005768">
    <property type="term" value="C:endosome"/>
    <property type="evidence" value="ECO:0007669"/>
    <property type="project" value="TreeGrafter"/>
</dbReference>
<keyword evidence="8" id="KW-0472">Membrane</keyword>
<dbReference type="CDD" id="cd07597">
    <property type="entry name" value="BAR_SNX8"/>
    <property type="match status" value="1"/>
</dbReference>
<evidence type="ECO:0000256" key="4">
    <source>
        <dbReference type="ARBA" id="ARBA00014268"/>
    </source>
</evidence>
<dbReference type="Gene3D" id="1.10.238.10">
    <property type="entry name" value="EF-hand"/>
    <property type="match status" value="1"/>
</dbReference>
<dbReference type="GO" id="GO:0016020">
    <property type="term" value="C:membrane"/>
    <property type="evidence" value="ECO:0007669"/>
    <property type="project" value="UniProtKB-SubCell"/>
</dbReference>
<evidence type="ECO:0000256" key="7">
    <source>
        <dbReference type="ARBA" id="ARBA00022927"/>
    </source>
</evidence>
<dbReference type="GO" id="GO:0032266">
    <property type="term" value="F:phosphatidylinositol-3-phosphate binding"/>
    <property type="evidence" value="ECO:0007669"/>
    <property type="project" value="TreeGrafter"/>
</dbReference>
<keyword evidence="5" id="KW-0813">Transport</keyword>
<evidence type="ECO:0000313" key="12">
    <source>
        <dbReference type="Proteomes" id="UP000054097"/>
    </source>
</evidence>
<dbReference type="InterPro" id="IPR011992">
    <property type="entry name" value="EF-hand-dom_pair"/>
</dbReference>
<dbReference type="InterPro" id="IPR001683">
    <property type="entry name" value="PX_dom"/>
</dbReference>
<keyword evidence="6" id="KW-0963">Cytoplasm</keyword>
<dbReference type="SMART" id="SM00312">
    <property type="entry name" value="PX"/>
    <property type="match status" value="1"/>
</dbReference>
<reference evidence="11 12" key="1">
    <citation type="submission" date="2014-04" db="EMBL/GenBank/DDBJ databases">
        <authorList>
            <consortium name="DOE Joint Genome Institute"/>
            <person name="Kuo A."/>
            <person name="Zuccaro A."/>
            <person name="Kohler A."/>
            <person name="Nagy L.G."/>
            <person name="Floudas D."/>
            <person name="Copeland A."/>
            <person name="Barry K.W."/>
            <person name="Cichocki N."/>
            <person name="Veneault-Fourrey C."/>
            <person name="LaButti K."/>
            <person name="Lindquist E.A."/>
            <person name="Lipzen A."/>
            <person name="Lundell T."/>
            <person name="Morin E."/>
            <person name="Murat C."/>
            <person name="Sun H."/>
            <person name="Tunlid A."/>
            <person name="Henrissat B."/>
            <person name="Grigoriev I.V."/>
            <person name="Hibbett D.S."/>
            <person name="Martin F."/>
            <person name="Nordberg H.P."/>
            <person name="Cantor M.N."/>
            <person name="Hua S.X."/>
        </authorList>
    </citation>
    <scope>NUCLEOTIDE SEQUENCE [LARGE SCALE GENOMIC DNA]</scope>
    <source>
        <strain evidence="11 12">MAFF 305830</strain>
    </source>
</reference>
<dbReference type="InterPro" id="IPR045734">
    <property type="entry name" value="Snx8_BAR_dom"/>
</dbReference>
<keyword evidence="7" id="KW-0653">Protein transport</keyword>
<dbReference type="PANTHER" id="PTHR47554">
    <property type="entry name" value="SORTING NEXIN MVP1"/>
    <property type="match status" value="1"/>
</dbReference>
<dbReference type="Pfam" id="PF00787">
    <property type="entry name" value="PX"/>
    <property type="match status" value="1"/>
</dbReference>
<name>A0A0C3ALD8_SERVB</name>
<dbReference type="STRING" id="933852.A0A0C3ALD8"/>
<dbReference type="SUPFAM" id="SSF64268">
    <property type="entry name" value="PX domain"/>
    <property type="match status" value="1"/>
</dbReference>
<keyword evidence="12" id="KW-1185">Reference proteome</keyword>
<dbReference type="Proteomes" id="UP000054097">
    <property type="component" value="Unassembled WGS sequence"/>
</dbReference>
<dbReference type="GO" id="GO:0005829">
    <property type="term" value="C:cytosol"/>
    <property type="evidence" value="ECO:0007669"/>
    <property type="project" value="GOC"/>
</dbReference>
<evidence type="ECO:0000256" key="9">
    <source>
        <dbReference type="SAM" id="MobiDB-lite"/>
    </source>
</evidence>
<dbReference type="HOGENOM" id="CLU_009058_1_1_1"/>
<gene>
    <name evidence="11" type="ORF">M408DRAFT_210488</name>
</gene>
<evidence type="ECO:0000256" key="8">
    <source>
        <dbReference type="ARBA" id="ARBA00023136"/>
    </source>
</evidence>
<dbReference type="EMBL" id="KN824314">
    <property type="protein sequence ID" value="KIM25405.1"/>
    <property type="molecule type" value="Genomic_DNA"/>
</dbReference>
<evidence type="ECO:0000313" key="11">
    <source>
        <dbReference type="EMBL" id="KIM25405.1"/>
    </source>
</evidence>
<evidence type="ECO:0000256" key="5">
    <source>
        <dbReference type="ARBA" id="ARBA00022448"/>
    </source>
</evidence>
<dbReference type="Gene3D" id="3.30.1520.10">
    <property type="entry name" value="Phox-like domain"/>
    <property type="match status" value="1"/>
</dbReference>
<dbReference type="AlphaFoldDB" id="A0A0C3ALD8"/>
<dbReference type="InterPro" id="IPR028662">
    <property type="entry name" value="SNX8/Mvp1"/>
</dbReference>
<dbReference type="GO" id="GO:0006623">
    <property type="term" value="P:protein targeting to vacuole"/>
    <property type="evidence" value="ECO:0007669"/>
    <property type="project" value="TreeGrafter"/>
</dbReference>
<evidence type="ECO:0000259" key="10">
    <source>
        <dbReference type="PROSITE" id="PS50195"/>
    </source>
</evidence>
<comment type="subcellular location">
    <subcellularLocation>
        <location evidence="2">Cytoplasm</location>
    </subcellularLocation>
    <subcellularLocation>
        <location evidence="1">Membrane</location>
        <topology evidence="1">Peripheral membrane protein</topology>
        <orientation evidence="1">Cytoplasmic side</orientation>
    </subcellularLocation>
</comment>
<sequence>MFNVARSPSQRYESFGGLNTSFVADPLASSAYDDTLDPWSGTGTPAVQAEPASDFSNILGNAQIPPLYTQAFNAVDTLGSGTISVNALQRVVAASGVPATTIEQIVSTVTSSRSRVSRPEFYVAMALVGIAQQNQEPTLDAVTSLAQKNELPTPTAVDVAALQSSTIKSTFPPPIRGATGGGPPPSVPAPAYSSEPDPWSAASRGIWNAANGIPTAGGGVPATSSILSSGLPPQWWKGMDQVNVSIHGQHGLFFNRFMVYSVQSYSRGVTVLRRYSEFVFLWDCLVKRYPFRLLVQLPPKRIAADEGFIEQRRKGLIRFLNFVVNHPVLKDDGVLSAFLTEMDFEGWKKRSPISYDEEALTKRVDRVEEMSIPSNLEEKLAATRQKIGMLIEQWTRLCTLMERILKRREGAAADMSRATLTINALTESNHQDPWGGPTSELAIGVRLGMEHVSKHMGTMADTLDQRSRVAINSNLEALKVQRDLYVAVRDLFSRHDRFSPDAAERLRKRIETQSLKLENVKSAQKEGWEVEADKLLSSIEKDQQAVAVCLARRVFIRHCLWHEFRVVFHNREHTLLSMAVQTWATQERDSCESTLGVWNALVDSVQTMPYE</sequence>
<proteinExistence type="inferred from homology"/>
<evidence type="ECO:0000256" key="6">
    <source>
        <dbReference type="ARBA" id="ARBA00022490"/>
    </source>
</evidence>
<feature type="region of interest" description="Disordered" evidence="9">
    <location>
        <begin position="170"/>
        <end position="198"/>
    </location>
</feature>
<dbReference type="GO" id="GO:0042147">
    <property type="term" value="P:retrograde transport, endosome to Golgi"/>
    <property type="evidence" value="ECO:0007669"/>
    <property type="project" value="InterPro"/>
</dbReference>
<dbReference type="Pfam" id="PF19566">
    <property type="entry name" value="Snx8_BAR_dom"/>
    <property type="match status" value="1"/>
</dbReference>
<accession>A0A0C3ALD8</accession>
<evidence type="ECO:0000256" key="2">
    <source>
        <dbReference type="ARBA" id="ARBA00004496"/>
    </source>
</evidence>
<dbReference type="SUPFAM" id="SSF47473">
    <property type="entry name" value="EF-hand"/>
    <property type="match status" value="1"/>
</dbReference>
<organism evidence="11 12">
    <name type="scientific">Serendipita vermifera MAFF 305830</name>
    <dbReference type="NCBI Taxonomy" id="933852"/>
    <lineage>
        <taxon>Eukaryota</taxon>
        <taxon>Fungi</taxon>
        <taxon>Dikarya</taxon>
        <taxon>Basidiomycota</taxon>
        <taxon>Agaricomycotina</taxon>
        <taxon>Agaricomycetes</taxon>
        <taxon>Sebacinales</taxon>
        <taxon>Serendipitaceae</taxon>
        <taxon>Serendipita</taxon>
    </lineage>
</organism>
<comment type="similarity">
    <text evidence="3">Belongs to the sorting nexin family.</text>
</comment>
<feature type="domain" description="PX" evidence="10">
    <location>
        <begin position="238"/>
        <end position="345"/>
    </location>
</feature>
<dbReference type="PROSITE" id="PS50195">
    <property type="entry name" value="PX"/>
    <property type="match status" value="1"/>
</dbReference>